<evidence type="ECO:0000313" key="2">
    <source>
        <dbReference type="Proteomes" id="UP001500886"/>
    </source>
</evidence>
<name>A0ABP6G4F0_9ACTN</name>
<dbReference type="EMBL" id="BAAASL010000007">
    <property type="protein sequence ID" value="GAA2714084.1"/>
    <property type="molecule type" value="Genomic_DNA"/>
</dbReference>
<accession>A0ABP6G4F0</accession>
<protein>
    <submittedName>
        <fullName evidence="1">Uncharacterized protein</fullName>
    </submittedName>
</protein>
<gene>
    <name evidence="1" type="ORF">GCM10010315_20630</name>
</gene>
<keyword evidence="2" id="KW-1185">Reference proteome</keyword>
<reference evidence="2" key="1">
    <citation type="journal article" date="2019" name="Int. J. Syst. Evol. Microbiol.">
        <title>The Global Catalogue of Microorganisms (GCM) 10K type strain sequencing project: providing services to taxonomists for standard genome sequencing and annotation.</title>
        <authorList>
            <consortium name="The Broad Institute Genomics Platform"/>
            <consortium name="The Broad Institute Genome Sequencing Center for Infectious Disease"/>
            <person name="Wu L."/>
            <person name="Ma J."/>
        </authorList>
    </citation>
    <scope>NUCLEOTIDE SEQUENCE [LARGE SCALE GENOMIC DNA]</scope>
    <source>
        <strain evidence="2">JCM 4542</strain>
    </source>
</reference>
<dbReference type="Proteomes" id="UP001500886">
    <property type="component" value="Unassembled WGS sequence"/>
</dbReference>
<proteinExistence type="predicted"/>
<comment type="caution">
    <text evidence="1">The sequence shown here is derived from an EMBL/GenBank/DDBJ whole genome shotgun (WGS) entry which is preliminary data.</text>
</comment>
<sequence>MSKSRNANRLAKRLCRQTTLKQSTASRLAKQVHVYLGSPVADASAPHQRRLEAYVAHVLADGFRDRQLNGALFGVREA</sequence>
<evidence type="ECO:0000313" key="1">
    <source>
        <dbReference type="EMBL" id="GAA2714084.1"/>
    </source>
</evidence>
<organism evidence="1 2">
    <name type="scientific">Streptomyces luteosporeus</name>
    <dbReference type="NCBI Taxonomy" id="173856"/>
    <lineage>
        <taxon>Bacteria</taxon>
        <taxon>Bacillati</taxon>
        <taxon>Actinomycetota</taxon>
        <taxon>Actinomycetes</taxon>
        <taxon>Kitasatosporales</taxon>
        <taxon>Streptomycetaceae</taxon>
        <taxon>Streptomyces</taxon>
    </lineage>
</organism>